<dbReference type="Ensembl" id="ENSFHET00000033935.1">
    <property type="protein sequence ID" value="ENSFHEP00000017344.1"/>
    <property type="gene ID" value="ENSFHEG00000019050.1"/>
</dbReference>
<feature type="region of interest" description="Disordered" evidence="1">
    <location>
        <begin position="1"/>
        <end position="47"/>
    </location>
</feature>
<dbReference type="GeneTree" id="ENSGT01150000290103"/>
<reference evidence="2" key="1">
    <citation type="submission" date="2025-08" db="UniProtKB">
        <authorList>
            <consortium name="Ensembl"/>
        </authorList>
    </citation>
    <scope>IDENTIFICATION</scope>
</reference>
<proteinExistence type="predicted"/>
<sequence>MPARSPGKAGRSRGPAAPSYSSTCFRTEGGGRHKNRRETAPGPIKTSTRISFRNIDQIRRSTYLPVTAFSLLGAQSFCK</sequence>
<evidence type="ECO:0000256" key="1">
    <source>
        <dbReference type="SAM" id="MobiDB-lite"/>
    </source>
</evidence>
<dbReference type="AlphaFoldDB" id="A0A3Q2PVT7"/>
<dbReference type="Proteomes" id="UP000265000">
    <property type="component" value="Unplaced"/>
</dbReference>
<protein>
    <submittedName>
        <fullName evidence="2">Uncharacterized protein</fullName>
    </submittedName>
</protein>
<name>A0A3Q2PVT7_FUNHE</name>
<evidence type="ECO:0000313" key="2">
    <source>
        <dbReference type="Ensembl" id="ENSFHEP00000017344.1"/>
    </source>
</evidence>
<evidence type="ECO:0000313" key="3">
    <source>
        <dbReference type="Proteomes" id="UP000265000"/>
    </source>
</evidence>
<accession>A0A3Q2PVT7</accession>
<organism evidence="2 3">
    <name type="scientific">Fundulus heteroclitus</name>
    <name type="common">Killifish</name>
    <name type="synonym">Mummichog</name>
    <dbReference type="NCBI Taxonomy" id="8078"/>
    <lineage>
        <taxon>Eukaryota</taxon>
        <taxon>Metazoa</taxon>
        <taxon>Chordata</taxon>
        <taxon>Craniata</taxon>
        <taxon>Vertebrata</taxon>
        <taxon>Euteleostomi</taxon>
        <taxon>Actinopterygii</taxon>
        <taxon>Neopterygii</taxon>
        <taxon>Teleostei</taxon>
        <taxon>Neoteleostei</taxon>
        <taxon>Acanthomorphata</taxon>
        <taxon>Ovalentaria</taxon>
        <taxon>Atherinomorphae</taxon>
        <taxon>Cyprinodontiformes</taxon>
        <taxon>Fundulidae</taxon>
        <taxon>Fundulus</taxon>
    </lineage>
</organism>
<reference evidence="2" key="2">
    <citation type="submission" date="2025-09" db="UniProtKB">
        <authorList>
            <consortium name="Ensembl"/>
        </authorList>
    </citation>
    <scope>IDENTIFICATION</scope>
</reference>
<keyword evidence="3" id="KW-1185">Reference proteome</keyword>